<dbReference type="NCBIfam" id="TIGR04183">
    <property type="entry name" value="Por_Secre_tail"/>
    <property type="match status" value="1"/>
</dbReference>
<evidence type="ECO:0000259" key="2">
    <source>
        <dbReference type="Pfam" id="PF18962"/>
    </source>
</evidence>
<dbReference type="Proteomes" id="UP001225072">
    <property type="component" value="Unassembled WGS sequence"/>
</dbReference>
<proteinExistence type="predicted"/>
<dbReference type="Pfam" id="PF18962">
    <property type="entry name" value="Por_Secre_tail"/>
    <property type="match status" value="1"/>
</dbReference>
<accession>A0ABU0TDK8</accession>
<reference evidence="3 4" key="1">
    <citation type="submission" date="2023-07" db="EMBL/GenBank/DDBJ databases">
        <title>Functional and genomic diversity of the sorghum phyllosphere microbiome.</title>
        <authorList>
            <person name="Shade A."/>
        </authorList>
    </citation>
    <scope>NUCLEOTIDE SEQUENCE [LARGE SCALE GENOMIC DNA]</scope>
    <source>
        <strain evidence="3 4">SORGH_AS_1064</strain>
    </source>
</reference>
<evidence type="ECO:0000313" key="4">
    <source>
        <dbReference type="Proteomes" id="UP001225072"/>
    </source>
</evidence>
<evidence type="ECO:0000256" key="1">
    <source>
        <dbReference type="ARBA" id="ARBA00022729"/>
    </source>
</evidence>
<organism evidence="3 4">
    <name type="scientific">Chryseobacterium camelliae</name>
    <dbReference type="NCBI Taxonomy" id="1265445"/>
    <lineage>
        <taxon>Bacteria</taxon>
        <taxon>Pseudomonadati</taxon>
        <taxon>Bacteroidota</taxon>
        <taxon>Flavobacteriia</taxon>
        <taxon>Flavobacteriales</taxon>
        <taxon>Weeksellaceae</taxon>
        <taxon>Chryseobacterium group</taxon>
        <taxon>Chryseobacterium</taxon>
    </lineage>
</organism>
<evidence type="ECO:0000313" key="3">
    <source>
        <dbReference type="EMBL" id="MDQ1095159.1"/>
    </source>
</evidence>
<dbReference type="EMBL" id="JAUTAL010000001">
    <property type="protein sequence ID" value="MDQ1095159.1"/>
    <property type="molecule type" value="Genomic_DNA"/>
</dbReference>
<protein>
    <recommendedName>
        <fullName evidence="2">Secretion system C-terminal sorting domain-containing protein</fullName>
    </recommendedName>
</protein>
<dbReference type="InterPro" id="IPR026444">
    <property type="entry name" value="Secre_tail"/>
</dbReference>
<keyword evidence="4" id="KW-1185">Reference proteome</keyword>
<sequence length="142" mass="16097">MLYKILLQRRVDFYIFAVKSIRNNYLMKKLLLLFLFTGALVGFSGHAKAQLREPGFVSQKSDDGVLVAYPNPAKDFLIVKAKDASLKIKSVTFYSILGTQVANYTVNMNSGEINLEKLKPGKYLIRYILSDNTQKVTQIVKQ</sequence>
<gene>
    <name evidence="3" type="ORF">QE404_000306</name>
</gene>
<name>A0ABU0TDK8_9FLAO</name>
<keyword evidence="1" id="KW-0732">Signal</keyword>
<feature type="domain" description="Secretion system C-terminal sorting" evidence="2">
    <location>
        <begin position="69"/>
        <end position="138"/>
    </location>
</feature>
<comment type="caution">
    <text evidence="3">The sequence shown here is derived from an EMBL/GenBank/DDBJ whole genome shotgun (WGS) entry which is preliminary data.</text>
</comment>